<dbReference type="Proteomes" id="UP000789702">
    <property type="component" value="Unassembled WGS sequence"/>
</dbReference>
<sequence length="282" mass="32504">CLSDASKTTTWLAGYLAYIDPHLLMSSENKLQEINKESDIYSLVMLLWEISSLRPPFEEEDRSTLYIKILNGCREAPIIGTPQQYSVLYTDDPKKRPTIDKVVDELSRSRELTEPMEYEVMKCEGNQFNVNSVKIAVRNMYTVAEVSANYVHFAPLIEIFLKLGEDIVTLYQKAEHNKHLCSYLTQRVNSAVAVIRNLEIRKQDNVEFFREASNLQLVKDFVKCMLDIRKFVADVSQLAIQYLQGINNNAEKLKEHGLDSKNDLELQCQIKVIRSDLAEMKK</sequence>
<feature type="non-terminal residue" evidence="1">
    <location>
        <position position="1"/>
    </location>
</feature>
<comment type="caution">
    <text evidence="1">The sequence shown here is derived from an EMBL/GenBank/DDBJ whole genome shotgun (WGS) entry which is preliminary data.</text>
</comment>
<reference evidence="1" key="1">
    <citation type="submission" date="2021-06" db="EMBL/GenBank/DDBJ databases">
        <authorList>
            <person name="Kallberg Y."/>
            <person name="Tangrot J."/>
            <person name="Rosling A."/>
        </authorList>
    </citation>
    <scope>NUCLEOTIDE SEQUENCE</scope>
    <source>
        <strain evidence="1">IL203A</strain>
    </source>
</reference>
<evidence type="ECO:0000313" key="2">
    <source>
        <dbReference type="Proteomes" id="UP000789702"/>
    </source>
</evidence>
<dbReference type="EMBL" id="CAJVPU010026663">
    <property type="protein sequence ID" value="CAG8700788.1"/>
    <property type="molecule type" value="Genomic_DNA"/>
</dbReference>
<name>A0ACA9PFC5_9GLOM</name>
<proteinExistence type="predicted"/>
<gene>
    <name evidence="1" type="ORF">DHETER_LOCUS11744</name>
</gene>
<protein>
    <submittedName>
        <fullName evidence="1">10562_t:CDS:1</fullName>
    </submittedName>
</protein>
<accession>A0ACA9PFC5</accession>
<keyword evidence="2" id="KW-1185">Reference proteome</keyword>
<feature type="non-terminal residue" evidence="1">
    <location>
        <position position="282"/>
    </location>
</feature>
<organism evidence="1 2">
    <name type="scientific">Dentiscutata heterogama</name>
    <dbReference type="NCBI Taxonomy" id="1316150"/>
    <lineage>
        <taxon>Eukaryota</taxon>
        <taxon>Fungi</taxon>
        <taxon>Fungi incertae sedis</taxon>
        <taxon>Mucoromycota</taxon>
        <taxon>Glomeromycotina</taxon>
        <taxon>Glomeromycetes</taxon>
        <taxon>Diversisporales</taxon>
        <taxon>Gigasporaceae</taxon>
        <taxon>Dentiscutata</taxon>
    </lineage>
</organism>
<evidence type="ECO:0000313" key="1">
    <source>
        <dbReference type="EMBL" id="CAG8700788.1"/>
    </source>
</evidence>